<keyword evidence="2" id="KW-1185">Reference proteome</keyword>
<dbReference type="Proteomes" id="UP000316621">
    <property type="component" value="Chromosome 5"/>
</dbReference>
<sequence>MDVVDVVDDTQTYRYFDSSCLKVGKGRRNNSDTGVSAIKDDNSVERCFDNLTIKVKTRIKPPVGRGKNNSGAPATWIDRYFMNIRFRLAHDGSLKKPTYPRSEIKEPSIDLQSSLKMFFQEAACDADDWTDVNIRYRDRRSFRNFLDLLERSGLGKYAFNEDDDINIRYPQDRYWLTQKGSSDVVVANKCYDGSLSLMKLLERISSVSGDDFRREQARLLGSFLNHLIKIQQEQRSVANSFSEHLEQLRKFGDGYRHKCPLILSETPVNYYVWKQKHLFDSLCIMSCESAWLLRKLKDSPFTSPSSIEESNKILGSFFVYILEFKRSKELLDLYLLRINGPSRYSPFRLIARKSKSYGGIQAIPSMEKSWNVKSNGFQVGIFHTKSNQCSMISWKGGWNPSKTLIRLAH</sequence>
<protein>
    <submittedName>
        <fullName evidence="1">Uncharacterized protein</fullName>
    </submittedName>
</protein>
<gene>
    <name evidence="1" type="ORF">C5167_022655</name>
</gene>
<dbReference type="AlphaFoldDB" id="A0A4Y7JII6"/>
<accession>A0A4Y7JII6</accession>
<proteinExistence type="predicted"/>
<dbReference type="EMBL" id="CM010719">
    <property type="protein sequence ID" value="RZC60914.1"/>
    <property type="molecule type" value="Genomic_DNA"/>
</dbReference>
<dbReference type="Gramene" id="RZC60914">
    <property type="protein sequence ID" value="RZC60914"/>
    <property type="gene ID" value="C5167_022655"/>
</dbReference>
<reference evidence="1 2" key="1">
    <citation type="journal article" date="2018" name="Science">
        <title>The opium poppy genome and morphinan production.</title>
        <authorList>
            <person name="Guo L."/>
            <person name="Winzer T."/>
            <person name="Yang X."/>
            <person name="Li Y."/>
            <person name="Ning Z."/>
            <person name="He Z."/>
            <person name="Teodor R."/>
            <person name="Lu Y."/>
            <person name="Bowser T.A."/>
            <person name="Graham I.A."/>
            <person name="Ye K."/>
        </authorList>
    </citation>
    <scope>NUCLEOTIDE SEQUENCE [LARGE SCALE GENOMIC DNA]</scope>
    <source>
        <strain evidence="2">cv. HN1</strain>
        <tissue evidence="1">Leaves</tissue>
    </source>
</reference>
<evidence type="ECO:0000313" key="2">
    <source>
        <dbReference type="Proteomes" id="UP000316621"/>
    </source>
</evidence>
<dbReference type="STRING" id="3469.A0A4Y7JII6"/>
<name>A0A4Y7JII6_PAPSO</name>
<evidence type="ECO:0000313" key="1">
    <source>
        <dbReference type="EMBL" id="RZC60914.1"/>
    </source>
</evidence>
<organism evidence="1 2">
    <name type="scientific">Papaver somniferum</name>
    <name type="common">Opium poppy</name>
    <dbReference type="NCBI Taxonomy" id="3469"/>
    <lineage>
        <taxon>Eukaryota</taxon>
        <taxon>Viridiplantae</taxon>
        <taxon>Streptophyta</taxon>
        <taxon>Embryophyta</taxon>
        <taxon>Tracheophyta</taxon>
        <taxon>Spermatophyta</taxon>
        <taxon>Magnoliopsida</taxon>
        <taxon>Ranunculales</taxon>
        <taxon>Papaveraceae</taxon>
        <taxon>Papaveroideae</taxon>
        <taxon>Papaver</taxon>
    </lineage>
</organism>